<keyword evidence="8" id="KW-1185">Reference proteome</keyword>
<name>A0A5N5IV13_9FLAO</name>
<accession>A0A5N5IV13</accession>
<feature type="transmembrane region" description="Helical" evidence="5">
    <location>
        <begin position="83"/>
        <end position="105"/>
    </location>
</feature>
<evidence type="ECO:0000259" key="6">
    <source>
        <dbReference type="Pfam" id="PF07291"/>
    </source>
</evidence>
<reference evidence="7" key="1">
    <citation type="submission" date="2019-10" db="EMBL/GenBank/DDBJ databases">
        <title>Muricauda hadale sp. nov., a piezophilic bacterium isolated from hadopelagic water of the Mariana Trench.</title>
        <authorList>
            <person name="Wei Y."/>
        </authorList>
    </citation>
    <scope>NUCLEOTIDE SEQUENCE [LARGE SCALE GENOMIC DNA]</scope>
    <source>
        <strain evidence="7">MT-229</strain>
    </source>
</reference>
<sequence>MVTNKMKWSAKHSRIIVEVICLLYIILFAYAAVSKLLDFESFRIQLAQSPLLTAHADWVAWTVPLSELIVAGMLFVPRLRFWALNAAFSLMVMFTAYIVIILNFTDFIPCSCGGVLEDLGWTEHLVFNLVFVLSALIGILLLNPKGSYRRNQNQQWNHPSEPKKLTGKLLVVLGILTLGSMAMVTGLFLWSEDMVHHRNNFTRRYPHHPIKRTHELDLGFNSYYLAGAGQGRIFLANPTSPLHMVVTDTTLSDTLHLQMKIPYQNIGFRSIKTIVHPPYFYFMDGTVPIIFRGSTDTWTANPILRGEAYFSLAVPLSPNSFAIRARSTQNNENELGLVRLGDSIPLSLKPDLLQKQVDGVFDTDGVLLHDLVSNQVVYVHYYHNKIILADTLLQTTRYGRTIDTIRFPQIKVATLQKSNQRKMAAPPLIVNKRAAVGNGLLFVQGNLLGRNESEFMWNRASVIDVYDLMDLSYVLSFYVHHIRGEPLKDFLVSEGNFIGIFDQTLVTYKLQGPPFDNIRANAQNDTLAIMQDQPEKPALMGQKAQSAG</sequence>
<dbReference type="GO" id="GO:0030416">
    <property type="term" value="P:methylamine metabolic process"/>
    <property type="evidence" value="ECO:0007669"/>
    <property type="project" value="InterPro"/>
</dbReference>
<evidence type="ECO:0000256" key="5">
    <source>
        <dbReference type="SAM" id="Phobius"/>
    </source>
</evidence>
<dbReference type="InterPro" id="IPR009908">
    <property type="entry name" value="Methylamine_util_MauE"/>
</dbReference>
<dbReference type="GO" id="GO:0016020">
    <property type="term" value="C:membrane"/>
    <property type="evidence" value="ECO:0007669"/>
    <property type="project" value="UniProtKB-SubCell"/>
</dbReference>
<dbReference type="EMBL" id="VNIK02000005">
    <property type="protein sequence ID" value="KAB5488927.1"/>
    <property type="molecule type" value="Genomic_DNA"/>
</dbReference>
<keyword evidence="4 5" id="KW-0472">Membrane</keyword>
<dbReference type="UniPathway" id="UPA00895"/>
<evidence type="ECO:0000256" key="1">
    <source>
        <dbReference type="ARBA" id="ARBA00004141"/>
    </source>
</evidence>
<dbReference type="AlphaFoldDB" id="A0A5N5IV13"/>
<keyword evidence="3 5" id="KW-1133">Transmembrane helix</keyword>
<evidence type="ECO:0000313" key="7">
    <source>
        <dbReference type="EMBL" id="KAB5488927.1"/>
    </source>
</evidence>
<comment type="subcellular location">
    <subcellularLocation>
        <location evidence="1">Membrane</location>
        <topology evidence="1">Multi-pass membrane protein</topology>
    </subcellularLocation>
</comment>
<evidence type="ECO:0000256" key="4">
    <source>
        <dbReference type="ARBA" id="ARBA00023136"/>
    </source>
</evidence>
<dbReference type="Proteomes" id="UP000319204">
    <property type="component" value="Unassembled WGS sequence"/>
</dbReference>
<feature type="transmembrane region" description="Helical" evidence="5">
    <location>
        <begin position="58"/>
        <end position="76"/>
    </location>
</feature>
<dbReference type="OrthoDB" id="673785at2"/>
<feature type="transmembrane region" description="Helical" evidence="5">
    <location>
        <begin position="125"/>
        <end position="144"/>
    </location>
</feature>
<keyword evidence="2 5" id="KW-0812">Transmembrane</keyword>
<dbReference type="Pfam" id="PF07291">
    <property type="entry name" value="MauE"/>
    <property type="match status" value="1"/>
</dbReference>
<evidence type="ECO:0000256" key="2">
    <source>
        <dbReference type="ARBA" id="ARBA00022692"/>
    </source>
</evidence>
<feature type="transmembrane region" description="Helical" evidence="5">
    <location>
        <begin position="15"/>
        <end position="33"/>
    </location>
</feature>
<feature type="domain" description="Methylamine utilisation protein MauE" evidence="6">
    <location>
        <begin position="14"/>
        <end position="140"/>
    </location>
</feature>
<organism evidence="7 8">
    <name type="scientific">Flagellimonas hadalis</name>
    <dbReference type="NCBI Taxonomy" id="2597517"/>
    <lineage>
        <taxon>Bacteria</taxon>
        <taxon>Pseudomonadati</taxon>
        <taxon>Bacteroidota</taxon>
        <taxon>Flavobacteriia</taxon>
        <taxon>Flavobacteriales</taxon>
        <taxon>Flavobacteriaceae</taxon>
        <taxon>Flagellimonas</taxon>
    </lineage>
</organism>
<gene>
    <name evidence="7" type="ORF">FOT42_009965</name>
</gene>
<evidence type="ECO:0000256" key="3">
    <source>
        <dbReference type="ARBA" id="ARBA00022989"/>
    </source>
</evidence>
<evidence type="ECO:0000313" key="8">
    <source>
        <dbReference type="Proteomes" id="UP000319204"/>
    </source>
</evidence>
<feature type="transmembrane region" description="Helical" evidence="5">
    <location>
        <begin position="165"/>
        <end position="190"/>
    </location>
</feature>
<protein>
    <recommendedName>
        <fullName evidence="6">Methylamine utilisation protein MauE domain-containing protein</fullName>
    </recommendedName>
</protein>
<comment type="caution">
    <text evidence="7">The sequence shown here is derived from an EMBL/GenBank/DDBJ whole genome shotgun (WGS) entry which is preliminary data.</text>
</comment>
<proteinExistence type="predicted"/>